<dbReference type="EC" id="5.1.3.15" evidence="4"/>
<feature type="active site" evidence="5">
    <location>
        <position position="258"/>
    </location>
</feature>
<evidence type="ECO:0000313" key="6">
    <source>
        <dbReference type="EMBL" id="SHG35001.1"/>
    </source>
</evidence>
<comment type="similarity">
    <text evidence="2 4">Belongs to the glucose-6-phosphate 1-epimerase family.</text>
</comment>
<dbReference type="InterPro" id="IPR011013">
    <property type="entry name" value="Gal_mutarotase_sf_dom"/>
</dbReference>
<dbReference type="PIRSF" id="PIRSF016020">
    <property type="entry name" value="PHexose_mutarotase"/>
    <property type="match status" value="1"/>
</dbReference>
<evidence type="ECO:0000313" key="7">
    <source>
        <dbReference type="Proteomes" id="UP000184520"/>
    </source>
</evidence>
<dbReference type="InterPro" id="IPR014718">
    <property type="entry name" value="GH-type_carb-bd"/>
</dbReference>
<keyword evidence="7" id="KW-1185">Reference proteome</keyword>
<dbReference type="EMBL" id="FQWD01000003">
    <property type="protein sequence ID" value="SHG35001.1"/>
    <property type="molecule type" value="Genomic_DNA"/>
</dbReference>
<dbReference type="Gene3D" id="2.70.98.10">
    <property type="match status" value="1"/>
</dbReference>
<dbReference type="SUPFAM" id="SSF74650">
    <property type="entry name" value="Galactose mutarotase-like"/>
    <property type="match status" value="1"/>
</dbReference>
<evidence type="ECO:0000256" key="4">
    <source>
        <dbReference type="PIRNR" id="PIRNR016020"/>
    </source>
</evidence>
<evidence type="ECO:0000256" key="5">
    <source>
        <dbReference type="PIRSR" id="PIRSR016020-1"/>
    </source>
</evidence>
<dbReference type="GO" id="GO:0047938">
    <property type="term" value="F:glucose-6-phosphate 1-epimerase activity"/>
    <property type="evidence" value="ECO:0007669"/>
    <property type="project" value="UniProtKB-UniRule"/>
</dbReference>
<dbReference type="PANTHER" id="PTHR11122">
    <property type="entry name" value="APOSPORY-ASSOCIATED PROTEIN C-RELATED"/>
    <property type="match status" value="1"/>
</dbReference>
<dbReference type="Proteomes" id="UP000184520">
    <property type="component" value="Unassembled WGS sequence"/>
</dbReference>
<gene>
    <name evidence="6" type="ORF">SAMN05216361_1922</name>
</gene>
<name>A0A1M5J396_9ALTE</name>
<proteinExistence type="inferred from homology"/>
<dbReference type="CDD" id="cd09020">
    <property type="entry name" value="D-hex-6-P-epi_like"/>
    <property type="match status" value="1"/>
</dbReference>
<comment type="catalytic activity">
    <reaction evidence="1">
        <text>alpha-D-glucose 6-phosphate = beta-D-glucose 6-phosphate</text>
        <dbReference type="Rhea" id="RHEA:16249"/>
        <dbReference type="ChEBI" id="CHEBI:58225"/>
        <dbReference type="ChEBI" id="CHEBI:58247"/>
        <dbReference type="EC" id="5.1.3.15"/>
    </reaction>
</comment>
<dbReference type="GO" id="GO:0030246">
    <property type="term" value="F:carbohydrate binding"/>
    <property type="evidence" value="ECO:0007669"/>
    <property type="project" value="UniProtKB-UniRule"/>
</dbReference>
<evidence type="ECO:0000256" key="3">
    <source>
        <dbReference type="ARBA" id="ARBA00023235"/>
    </source>
</evidence>
<accession>A0A1M5J396</accession>
<dbReference type="AlphaFoldDB" id="A0A1M5J396"/>
<organism evidence="6 7">
    <name type="scientific">Marisediminitalea aggregata</name>
    <dbReference type="NCBI Taxonomy" id="634436"/>
    <lineage>
        <taxon>Bacteria</taxon>
        <taxon>Pseudomonadati</taxon>
        <taxon>Pseudomonadota</taxon>
        <taxon>Gammaproteobacteria</taxon>
        <taxon>Alteromonadales</taxon>
        <taxon>Alteromonadaceae</taxon>
        <taxon>Marisediminitalea</taxon>
    </lineage>
</organism>
<dbReference type="RefSeq" id="WP_073321577.1">
    <property type="nucleotide sequence ID" value="NZ_FQWD01000003.1"/>
</dbReference>
<dbReference type="Pfam" id="PF01263">
    <property type="entry name" value="Aldose_epim"/>
    <property type="match status" value="1"/>
</dbReference>
<dbReference type="InterPro" id="IPR008183">
    <property type="entry name" value="Aldose_1/G6P_1-epimerase"/>
</dbReference>
<evidence type="ECO:0000256" key="1">
    <source>
        <dbReference type="ARBA" id="ARBA00001096"/>
    </source>
</evidence>
<dbReference type="PANTHER" id="PTHR11122:SF13">
    <property type="entry name" value="GLUCOSE-6-PHOSPHATE 1-EPIMERASE"/>
    <property type="match status" value="1"/>
</dbReference>
<protein>
    <recommendedName>
        <fullName evidence="4">Putative glucose-6-phosphate 1-epimerase</fullName>
        <ecNumber evidence="4">5.1.3.15</ecNumber>
    </recommendedName>
</protein>
<feature type="active site" evidence="5">
    <location>
        <position position="158"/>
    </location>
</feature>
<dbReference type="GO" id="GO:0005975">
    <property type="term" value="P:carbohydrate metabolic process"/>
    <property type="evidence" value="ECO:0007669"/>
    <property type="project" value="InterPro"/>
</dbReference>
<dbReference type="STRING" id="634436.SAMN05216361_1922"/>
<reference evidence="7" key="1">
    <citation type="submission" date="2016-11" db="EMBL/GenBank/DDBJ databases">
        <authorList>
            <person name="Varghese N."/>
            <person name="Submissions S."/>
        </authorList>
    </citation>
    <scope>NUCLEOTIDE SEQUENCE [LARGE SCALE GENOMIC DNA]</scope>
    <source>
        <strain evidence="7">CGMCC 1.8995</strain>
    </source>
</reference>
<sequence length="280" mass="31566">MQSTYFHTEIKNGIEYLIIENEVATCRISLFGGHVLSFIPKRDNRDRLWVSPLAFLNGERPIRGGVPVCWPWFSDDHGQEKGELPAHGFLRTQHWAVKQTDSTETLSKVVLIPGTTKGKGFEFDASVELIVEVGESLTMTLVTENTGDVPFSFNCALHTYFDVENIKDVELKGLYGEYKDKLSDWEILNTPTAYIIEGEVDRIHLEAIPSVVIERDQSDYIAIESSQHDSLVVWNPWQGAATMSDMDAFSYKQMVCVETAITQGKQLLPGEKCAMRQKVS</sequence>
<keyword evidence="3 4" id="KW-0413">Isomerase</keyword>
<evidence type="ECO:0000256" key="2">
    <source>
        <dbReference type="ARBA" id="ARBA00005866"/>
    </source>
</evidence>
<dbReference type="InterPro" id="IPR025532">
    <property type="entry name" value="G6P_1-epimerase"/>
</dbReference>
<dbReference type="OrthoDB" id="9790727at2"/>